<keyword evidence="3" id="KW-1185">Reference proteome</keyword>
<dbReference type="EMBL" id="JAHXDN010000001">
    <property type="protein sequence ID" value="MBW4706576.1"/>
    <property type="molecule type" value="Genomic_DNA"/>
</dbReference>
<feature type="chain" id="PRO_5040885957" evidence="1">
    <location>
        <begin position="25"/>
        <end position="507"/>
    </location>
</feature>
<proteinExistence type="predicted"/>
<comment type="caution">
    <text evidence="2">The sequence shown here is derived from an EMBL/GenBank/DDBJ whole genome shotgun (WGS) entry which is preliminary data.</text>
</comment>
<organism evidence="2 3">
    <name type="scientific">Roseobacter insulae</name>
    <dbReference type="NCBI Taxonomy" id="2859783"/>
    <lineage>
        <taxon>Bacteria</taxon>
        <taxon>Pseudomonadati</taxon>
        <taxon>Pseudomonadota</taxon>
        <taxon>Alphaproteobacteria</taxon>
        <taxon>Rhodobacterales</taxon>
        <taxon>Roseobacteraceae</taxon>
        <taxon>Roseobacter</taxon>
    </lineage>
</organism>
<dbReference type="InterPro" id="IPR018666">
    <property type="entry name" value="DUF2125"/>
</dbReference>
<dbReference type="AlphaFoldDB" id="A0A9X1JX35"/>
<evidence type="ECO:0000313" key="3">
    <source>
        <dbReference type="Proteomes" id="UP001138661"/>
    </source>
</evidence>
<dbReference type="RefSeq" id="WP_219498319.1">
    <property type="nucleotide sequence ID" value="NZ_JAHXDN010000001.1"/>
</dbReference>
<accession>A0A9X1JX35</accession>
<protein>
    <submittedName>
        <fullName evidence="2">DUF2125 domain-containing protein</fullName>
    </submittedName>
</protein>
<evidence type="ECO:0000313" key="2">
    <source>
        <dbReference type="EMBL" id="MBW4706576.1"/>
    </source>
</evidence>
<dbReference type="Pfam" id="PF09898">
    <property type="entry name" value="DUF2125"/>
    <property type="match status" value="1"/>
</dbReference>
<gene>
    <name evidence="2" type="ORF">KX928_02140</name>
</gene>
<sequence length="507" mass="53236">MSIFNLRCTTGALLLVSTSQAAYADITAQDTWNDWKSYFSGVGYTVTATETQAGDTLTVSDMIFTAPGSEEIGTMSMTLDQVSFRENGDGSVDVIFPEVSPIRIAAVDPDGGKVDISMEVRQSGMAATVSGEPTDMTSVYTARAVEMLLTEITVDDETLSTEDAAVRFVMEGLSGTSRTTLSDMRTYDQRMQANAVNYDVFFIDPEGGGSAEIDGKVDGISFAGTSVLPLAVVDAGDMSGLLTAGLKVDGAFTFSGGSSNTKAVENGVETFAARTSSSGGTLNMLMGSDGLSYSAIQKDIKVAMTAQDIPVPVEFGMAEGAFNITMPLQKSEEMNDFAFGFSLSDFSMSDLLWGMFDPTAQLPRDPATVILDLTGKARLLFDFLDPSAAVVSGDPNITPGEIGSVDINRLQITVAGAELTGDGAFTFDNSGPVGPPKPNGAVNLSLVGGNKLLDTLVGMGLLPEEQAMGARMMMGMLAVPGNAPDTMNSTIEINEQGHIMANGQRIQ</sequence>
<evidence type="ECO:0000256" key="1">
    <source>
        <dbReference type="SAM" id="SignalP"/>
    </source>
</evidence>
<feature type="signal peptide" evidence="1">
    <location>
        <begin position="1"/>
        <end position="24"/>
    </location>
</feature>
<reference evidence="2" key="1">
    <citation type="submission" date="2021-07" db="EMBL/GenBank/DDBJ databases">
        <title>Roseobacter insulae sp. nov., isolated from a tidal flat.</title>
        <authorList>
            <person name="Park S."/>
            <person name="Yoon J.-H."/>
        </authorList>
    </citation>
    <scope>NUCLEOTIDE SEQUENCE</scope>
    <source>
        <strain evidence="2">YSTF-M11</strain>
    </source>
</reference>
<keyword evidence="1" id="KW-0732">Signal</keyword>
<name>A0A9X1JX35_9RHOB</name>
<dbReference type="Proteomes" id="UP001138661">
    <property type="component" value="Unassembled WGS sequence"/>
</dbReference>